<feature type="region of interest" description="Disordered" evidence="5">
    <location>
        <begin position="711"/>
        <end position="754"/>
    </location>
</feature>
<evidence type="ECO:0000256" key="5">
    <source>
        <dbReference type="SAM" id="MobiDB-lite"/>
    </source>
</evidence>
<feature type="transmembrane region" description="Helical" evidence="6">
    <location>
        <begin position="12"/>
        <end position="32"/>
    </location>
</feature>
<feature type="compositionally biased region" description="Polar residues" evidence="5">
    <location>
        <begin position="349"/>
        <end position="362"/>
    </location>
</feature>
<dbReference type="Pfam" id="PF14215">
    <property type="entry name" value="bHLH-MYC_N"/>
    <property type="match status" value="1"/>
</dbReference>
<evidence type="ECO:0000256" key="1">
    <source>
        <dbReference type="ARBA" id="ARBA00004123"/>
    </source>
</evidence>
<feature type="compositionally biased region" description="Basic and acidic residues" evidence="5">
    <location>
        <begin position="740"/>
        <end position="754"/>
    </location>
</feature>
<dbReference type="GeneID" id="105170068"/>
<sequence>MMKPFFYSNDFLGISMFISDVLLVCICVLLIWEECYYEPASCSGLSVNQNQETAFHDYGASWISAETHSLQSYAQAGDRVHSLVNKMMMDNHVNIVGEGLVGRVAFTGNHQWILSENYCKEAHPPEVLKEVNLQFSAGMQTVAVVPVLPHGVVQFGSYLKIMENMAFLNDVTSLVLQLGYVSGVLVPENYAAKEHAAKIGVPMCIGYSAPGVLSLESDVINVPCSYNSFNYVGNSGQNSMVDSQTSFAFDRETQNQLQSNGAAFQHSNSTSSLFRPQHYHQEAKIAQAAKLDFSSSNQWVNGVAKAEVIPSNSEIWMNRHASPYVQRSTLDLPSSSSSTLNSEPKILSGTGTQGHSSSNVSSGILMPTLRMDSGLIYCSNNGSVSRTSGEVSGNGMGSNMEPITGVVSDAKPAGSGNISTEHPASSELKNVNFPKTEASDFDSVEHFTNNSLLGYGSGSKPCLMDNKFAHSELKACKGEREQNTINTTLPQYSEHLNMAELVPGFAEDDRKQKFGGQIHSVNNTKYGDAYVQPESGDDLFDVVGADFKSKLFSSCWNSCLTNESDSKMHNWDKNNLPSTKRLASTDIYLTSQANSDSGIFSSTGTDHLLEAVVLSKAHPSAKQSMDDSVSCRTTLTNTSSSSAPNTSLPYGRFGLSEQMKGELFGVPKYLAKAGAMSSCSLRTGSSKEESGTFSQGSSIYGSQISSWIEKDQKAKQSNSVSTGYSKKPDETSKQNRKRLKPGENPRPRPKDRQMIQDRVKELREIVPNGAKCSIDALLERTIKHMLFLQSVTKHADKLKQTGESKIISKDGGLLLKENFEGGATWAYEVGSQSMVCPIIVEDLNQPRQMLVEMLCEERGLFLEIADIIRGLGLTILKGVMETRNDKIWARFAVEANRDVTRMEIFISLVRLLEQSAKTSAAQPNGISSENMTTQQFHQVASIPVTGSSHSLQ</sequence>
<dbReference type="AlphaFoldDB" id="A0A8M8UZQ4"/>
<feature type="compositionally biased region" description="Polar residues" evidence="5">
    <location>
        <begin position="715"/>
        <end position="724"/>
    </location>
</feature>
<keyword evidence="6" id="KW-0812">Transmembrane</keyword>
<dbReference type="Proteomes" id="UP000504604">
    <property type="component" value="Linkage group LG9"/>
</dbReference>
<dbReference type="InterPro" id="IPR043561">
    <property type="entry name" value="LHW-like"/>
</dbReference>
<dbReference type="PANTHER" id="PTHR46196:SF4">
    <property type="entry name" value="TRANSCRIPTION FACTOR LHW"/>
    <property type="match status" value="1"/>
</dbReference>
<dbReference type="GO" id="GO:0046983">
    <property type="term" value="F:protein dimerization activity"/>
    <property type="evidence" value="ECO:0007669"/>
    <property type="project" value="InterPro"/>
</dbReference>
<evidence type="ECO:0000256" key="4">
    <source>
        <dbReference type="ARBA" id="ARBA00023242"/>
    </source>
</evidence>
<reference evidence="9" key="1">
    <citation type="submission" date="2025-08" db="UniProtKB">
        <authorList>
            <consortium name="RefSeq"/>
        </authorList>
    </citation>
    <scope>IDENTIFICATION</scope>
</reference>
<keyword evidence="2" id="KW-0805">Transcription regulation</keyword>
<feature type="region of interest" description="Disordered" evidence="5">
    <location>
        <begin position="623"/>
        <end position="648"/>
    </location>
</feature>
<dbReference type="RefSeq" id="XP_020552358.1">
    <property type="nucleotide sequence ID" value="XM_020696699.1"/>
</dbReference>
<dbReference type="PANTHER" id="PTHR46196">
    <property type="entry name" value="TRANSCRIPTION FACTOR BHLH155-LIKE ISOFORM X1-RELATED"/>
    <property type="match status" value="1"/>
</dbReference>
<dbReference type="CDD" id="cd18915">
    <property type="entry name" value="bHLH_AtLHW_like"/>
    <property type="match status" value="1"/>
</dbReference>
<keyword evidence="3" id="KW-0804">Transcription</keyword>
<feature type="compositionally biased region" description="Low complexity" evidence="5">
    <location>
        <begin position="329"/>
        <end position="342"/>
    </location>
</feature>
<dbReference type="Pfam" id="PF23176">
    <property type="entry name" value="bHLH_LHW"/>
    <property type="match status" value="1"/>
</dbReference>
<name>A0A8M8UZQ4_SESIN</name>
<proteinExistence type="predicted"/>
<keyword evidence="6" id="KW-1133">Transmembrane helix</keyword>
<evidence type="ECO:0000256" key="6">
    <source>
        <dbReference type="SAM" id="Phobius"/>
    </source>
</evidence>
<dbReference type="InterPro" id="IPR011598">
    <property type="entry name" value="bHLH_dom"/>
</dbReference>
<feature type="compositionally biased region" description="Low complexity" evidence="5">
    <location>
        <begin position="633"/>
        <end position="648"/>
    </location>
</feature>
<comment type="subcellular location">
    <subcellularLocation>
        <location evidence="1">Nucleus</location>
    </subcellularLocation>
</comment>
<feature type="compositionally biased region" description="Polar residues" evidence="5">
    <location>
        <begin position="623"/>
        <end position="632"/>
    </location>
</feature>
<dbReference type="GO" id="GO:0005634">
    <property type="term" value="C:nucleus"/>
    <property type="evidence" value="ECO:0007669"/>
    <property type="project" value="UniProtKB-SubCell"/>
</dbReference>
<evidence type="ECO:0000256" key="3">
    <source>
        <dbReference type="ARBA" id="ARBA00023163"/>
    </source>
</evidence>
<dbReference type="GO" id="GO:0003700">
    <property type="term" value="F:DNA-binding transcription factor activity"/>
    <property type="evidence" value="ECO:0007669"/>
    <property type="project" value="InterPro"/>
</dbReference>
<gene>
    <name evidence="9" type="primary">LOC105170068</name>
</gene>
<feature type="domain" description="BHLH" evidence="7">
    <location>
        <begin position="739"/>
        <end position="788"/>
    </location>
</feature>
<organism evidence="8 9">
    <name type="scientific">Sesamum indicum</name>
    <name type="common">Oriental sesame</name>
    <name type="synonym">Sesamum orientale</name>
    <dbReference type="NCBI Taxonomy" id="4182"/>
    <lineage>
        <taxon>Eukaryota</taxon>
        <taxon>Viridiplantae</taxon>
        <taxon>Streptophyta</taxon>
        <taxon>Embryophyta</taxon>
        <taxon>Tracheophyta</taxon>
        <taxon>Spermatophyta</taxon>
        <taxon>Magnoliopsida</taxon>
        <taxon>eudicotyledons</taxon>
        <taxon>Gunneridae</taxon>
        <taxon>Pentapetalae</taxon>
        <taxon>asterids</taxon>
        <taxon>lamiids</taxon>
        <taxon>Lamiales</taxon>
        <taxon>Pedaliaceae</taxon>
        <taxon>Sesamum</taxon>
    </lineage>
</organism>
<feature type="region of interest" description="Disordered" evidence="5">
    <location>
        <begin position="329"/>
        <end position="363"/>
    </location>
</feature>
<evidence type="ECO:0000313" key="9">
    <source>
        <dbReference type="RefSeq" id="XP_020552358.1"/>
    </source>
</evidence>
<keyword evidence="4" id="KW-0539">Nucleus</keyword>
<evidence type="ECO:0000256" key="2">
    <source>
        <dbReference type="ARBA" id="ARBA00023015"/>
    </source>
</evidence>
<keyword evidence="6" id="KW-0472">Membrane</keyword>
<accession>A0A8M8UZQ4</accession>
<protein>
    <submittedName>
        <fullName evidence="9">Transcription factor LHW isoform X2</fullName>
    </submittedName>
</protein>
<dbReference type="PROSITE" id="PS50888">
    <property type="entry name" value="BHLH"/>
    <property type="match status" value="1"/>
</dbReference>
<keyword evidence="8" id="KW-1185">Reference proteome</keyword>
<evidence type="ECO:0000259" key="7">
    <source>
        <dbReference type="PROSITE" id="PS50888"/>
    </source>
</evidence>
<evidence type="ECO:0000313" key="8">
    <source>
        <dbReference type="Proteomes" id="UP000504604"/>
    </source>
</evidence>
<dbReference type="InterPro" id="IPR025610">
    <property type="entry name" value="MYC/MYB_N"/>
</dbReference>